<gene>
    <name evidence="1" type="ORF">J4732_02055</name>
</gene>
<comment type="caution">
    <text evidence="1">The sequence shown here is derived from an EMBL/GenBank/DDBJ whole genome shotgun (WGS) entry which is preliminary data.</text>
</comment>
<proteinExistence type="predicted"/>
<organism evidence="1">
    <name type="scientific">Serratia marcescens</name>
    <dbReference type="NCBI Taxonomy" id="615"/>
    <lineage>
        <taxon>Bacteria</taxon>
        <taxon>Pseudomonadati</taxon>
        <taxon>Pseudomonadota</taxon>
        <taxon>Gammaproteobacteria</taxon>
        <taxon>Enterobacterales</taxon>
        <taxon>Yersiniaceae</taxon>
        <taxon>Serratia</taxon>
    </lineage>
</organism>
<dbReference type="AlphaFoldDB" id="A0A939NKH1"/>
<accession>A0A939NKH1</accession>
<protein>
    <submittedName>
        <fullName evidence="1">Uncharacterized protein</fullName>
    </submittedName>
</protein>
<reference evidence="1" key="1">
    <citation type="submission" date="2021-03" db="EMBL/GenBank/DDBJ databases">
        <title>Molecular epidemiology and mechanisms of colistin and carbapenem resistance in Enterobacteriaceae from clinical isolates, the environment and porcine samples in Pretoria, South Africa.</title>
        <authorList>
            <person name="Bogoshi D."/>
            <person name="Mbelle N.M."/>
            <person name="Naidoo V."/>
            <person name="Osei Sekyere J."/>
        </authorList>
    </citation>
    <scope>NUCLEOTIDE SEQUENCE</scope>
    <source>
        <strain evidence="1">C080</strain>
    </source>
</reference>
<dbReference type="PROSITE" id="PS51257">
    <property type="entry name" value="PROKAR_LIPOPROTEIN"/>
    <property type="match status" value="1"/>
</dbReference>
<sequence>MLLVRLGAGGSSTCACWKPPTCTQHDGLRLLQGRQPIPGRCAPPA</sequence>
<evidence type="ECO:0000313" key="1">
    <source>
        <dbReference type="EMBL" id="MBO2006593.1"/>
    </source>
</evidence>
<name>A0A939NKH1_SERMA</name>
<dbReference type="EMBL" id="JAGETR010000010">
    <property type="protein sequence ID" value="MBO2006593.1"/>
    <property type="molecule type" value="Genomic_DNA"/>
</dbReference>